<keyword evidence="2" id="KW-1185">Reference proteome</keyword>
<comment type="caution">
    <text evidence="1">The sequence shown here is derived from an EMBL/GenBank/DDBJ whole genome shotgun (WGS) entry which is preliminary data.</text>
</comment>
<name>A0ABN7X8A9_GIGMA</name>
<evidence type="ECO:0000313" key="2">
    <source>
        <dbReference type="Proteomes" id="UP000789901"/>
    </source>
</evidence>
<feature type="non-terminal residue" evidence="1">
    <location>
        <position position="1"/>
    </location>
</feature>
<dbReference type="Proteomes" id="UP000789901">
    <property type="component" value="Unassembled WGS sequence"/>
</dbReference>
<reference evidence="1 2" key="1">
    <citation type="submission" date="2021-06" db="EMBL/GenBank/DDBJ databases">
        <authorList>
            <person name="Kallberg Y."/>
            <person name="Tangrot J."/>
            <person name="Rosling A."/>
        </authorList>
    </citation>
    <scope>NUCLEOTIDE SEQUENCE [LARGE SCALE GENOMIC DNA]</scope>
    <source>
        <strain evidence="1 2">120-4 pot B 10/14</strain>
    </source>
</reference>
<proteinExistence type="predicted"/>
<evidence type="ECO:0000313" key="1">
    <source>
        <dbReference type="EMBL" id="CAG8850138.1"/>
    </source>
</evidence>
<dbReference type="EMBL" id="CAJVQB010099631">
    <property type="protein sequence ID" value="CAG8850138.1"/>
    <property type="molecule type" value="Genomic_DNA"/>
</dbReference>
<accession>A0ABN7X8A9</accession>
<gene>
    <name evidence="1" type="ORF">GMARGA_LOCUS40061</name>
</gene>
<sequence>ATNTKKHQLVTASKKDNIGKMTNKNNTGIYKMTNTPKDDTKYIPDNCASK</sequence>
<protein>
    <submittedName>
        <fullName evidence="1">28820_t:CDS:1</fullName>
    </submittedName>
</protein>
<organism evidence="1 2">
    <name type="scientific">Gigaspora margarita</name>
    <dbReference type="NCBI Taxonomy" id="4874"/>
    <lineage>
        <taxon>Eukaryota</taxon>
        <taxon>Fungi</taxon>
        <taxon>Fungi incertae sedis</taxon>
        <taxon>Mucoromycota</taxon>
        <taxon>Glomeromycotina</taxon>
        <taxon>Glomeromycetes</taxon>
        <taxon>Diversisporales</taxon>
        <taxon>Gigasporaceae</taxon>
        <taxon>Gigaspora</taxon>
    </lineage>
</organism>